<name>A0A9D1FND6_9FIRM</name>
<comment type="caution">
    <text evidence="2">The sequence shown here is derived from an EMBL/GenBank/DDBJ whole genome shotgun (WGS) entry which is preliminary data.</text>
</comment>
<dbReference type="Proteomes" id="UP000824002">
    <property type="component" value="Unassembled WGS sequence"/>
</dbReference>
<evidence type="ECO:0000256" key="1">
    <source>
        <dbReference type="SAM" id="MobiDB-lite"/>
    </source>
</evidence>
<proteinExistence type="predicted"/>
<protein>
    <submittedName>
        <fullName evidence="2">Uncharacterized protein</fullName>
    </submittedName>
</protein>
<dbReference type="EMBL" id="DVJP01000039">
    <property type="protein sequence ID" value="HIS76360.1"/>
    <property type="molecule type" value="Genomic_DNA"/>
</dbReference>
<organism evidence="2 3">
    <name type="scientific">Candidatus Merdivicinus excrementipullorum</name>
    <dbReference type="NCBI Taxonomy" id="2840867"/>
    <lineage>
        <taxon>Bacteria</taxon>
        <taxon>Bacillati</taxon>
        <taxon>Bacillota</taxon>
        <taxon>Clostridia</taxon>
        <taxon>Eubacteriales</taxon>
        <taxon>Oscillospiraceae</taxon>
        <taxon>Oscillospiraceae incertae sedis</taxon>
        <taxon>Candidatus Merdivicinus</taxon>
    </lineage>
</organism>
<feature type="region of interest" description="Disordered" evidence="1">
    <location>
        <begin position="16"/>
        <end position="58"/>
    </location>
</feature>
<evidence type="ECO:0000313" key="3">
    <source>
        <dbReference type="Proteomes" id="UP000824002"/>
    </source>
</evidence>
<accession>A0A9D1FND6</accession>
<dbReference type="AlphaFoldDB" id="A0A9D1FND6"/>
<reference evidence="2" key="1">
    <citation type="submission" date="2020-10" db="EMBL/GenBank/DDBJ databases">
        <authorList>
            <person name="Gilroy R."/>
        </authorList>
    </citation>
    <scope>NUCLEOTIDE SEQUENCE</scope>
    <source>
        <strain evidence="2">CHK199-13235</strain>
    </source>
</reference>
<gene>
    <name evidence="2" type="ORF">IAB51_06045</name>
</gene>
<sequence>MLRINLLYTVFKKNTRGKPPVQPGTLRRRFKRPKPDRLPMMKPGRRLLGEGEGAENPGTGHLAKIVGGGYLFNESLGCRPSFLGGVAFFFACKTSPFAYEIVRFPILYENPPVSLKNSRFYGMMKE</sequence>
<reference evidence="2" key="2">
    <citation type="journal article" date="2021" name="PeerJ">
        <title>Extensive microbial diversity within the chicken gut microbiome revealed by metagenomics and culture.</title>
        <authorList>
            <person name="Gilroy R."/>
            <person name="Ravi A."/>
            <person name="Getino M."/>
            <person name="Pursley I."/>
            <person name="Horton D.L."/>
            <person name="Alikhan N.F."/>
            <person name="Baker D."/>
            <person name="Gharbi K."/>
            <person name="Hall N."/>
            <person name="Watson M."/>
            <person name="Adriaenssens E.M."/>
            <person name="Foster-Nyarko E."/>
            <person name="Jarju S."/>
            <person name="Secka A."/>
            <person name="Antonio M."/>
            <person name="Oren A."/>
            <person name="Chaudhuri R.R."/>
            <person name="La Ragione R."/>
            <person name="Hildebrand F."/>
            <person name="Pallen M.J."/>
        </authorList>
    </citation>
    <scope>NUCLEOTIDE SEQUENCE</scope>
    <source>
        <strain evidence="2">CHK199-13235</strain>
    </source>
</reference>
<evidence type="ECO:0000313" key="2">
    <source>
        <dbReference type="EMBL" id="HIS76360.1"/>
    </source>
</evidence>